<feature type="compositionally biased region" description="Basic and acidic residues" evidence="14">
    <location>
        <begin position="28"/>
        <end position="43"/>
    </location>
</feature>
<evidence type="ECO:0000256" key="3">
    <source>
        <dbReference type="ARBA" id="ARBA00013017"/>
    </source>
</evidence>
<evidence type="ECO:0000256" key="2">
    <source>
        <dbReference type="ARBA" id="ARBA00011245"/>
    </source>
</evidence>
<dbReference type="EMBL" id="ML991793">
    <property type="protein sequence ID" value="KAF2235180.1"/>
    <property type="molecule type" value="Genomic_DNA"/>
</dbReference>
<dbReference type="InterPro" id="IPR050924">
    <property type="entry name" value="Peroxiredoxin_BCP/PrxQ"/>
</dbReference>
<sequence length="267" mass="27459">MVELRKRKPKEEAPAPPPKKKSGPKPKAPKEDTSKADVSKEDVASAVQEAAAISAPNGAAAGAKKGTTATGAPKVGDSIDLEDFGGEIETHDGEKTSLKQLVADSKSGVVIFTYPKASTPGCTTQACLFRDSYDPLTSTTGLTLYGLSTDSPKSNTNFRTKQSLPYTLLCDPAASLIAALGFKKAPKGTVRGVVVIEKVAGQEGQGKVLAAEAGGPAATVEVVRNAVMGKAKDGGGKGENEKEREDKEAAETATEVADSAAKVDGED</sequence>
<dbReference type="GO" id="GO:0045454">
    <property type="term" value="P:cell redox homeostasis"/>
    <property type="evidence" value="ECO:0007669"/>
    <property type="project" value="TreeGrafter"/>
</dbReference>
<evidence type="ECO:0000256" key="8">
    <source>
        <dbReference type="ARBA" id="ARBA00023242"/>
    </source>
</evidence>
<proteinExistence type="inferred from homology"/>
<protein>
    <recommendedName>
        <fullName evidence="3">thioredoxin-dependent peroxiredoxin</fullName>
        <ecNumber evidence="3">1.11.1.24</ecNumber>
    </recommendedName>
    <alternativeName>
        <fullName evidence="13">Nuclear thiol peroxidase</fullName>
    </alternativeName>
    <alternativeName>
        <fullName evidence="10">Thioredoxin peroxidase</fullName>
    </alternativeName>
</protein>
<keyword evidence="7" id="KW-1015">Disulfide bond</keyword>
<dbReference type="FunFam" id="3.40.30.10:FF:000157">
    <property type="entry name" value="DOT5p Nuclear thiol peroxidase"/>
    <property type="match status" value="1"/>
</dbReference>
<comment type="catalytic activity">
    <reaction evidence="12">
        <text>a hydroperoxide + [thioredoxin]-dithiol = an alcohol + [thioredoxin]-disulfide + H2O</text>
        <dbReference type="Rhea" id="RHEA:62620"/>
        <dbReference type="Rhea" id="RHEA-COMP:10698"/>
        <dbReference type="Rhea" id="RHEA-COMP:10700"/>
        <dbReference type="ChEBI" id="CHEBI:15377"/>
        <dbReference type="ChEBI" id="CHEBI:29950"/>
        <dbReference type="ChEBI" id="CHEBI:30879"/>
        <dbReference type="ChEBI" id="CHEBI:35924"/>
        <dbReference type="ChEBI" id="CHEBI:50058"/>
        <dbReference type="EC" id="1.11.1.24"/>
    </reaction>
</comment>
<dbReference type="PANTHER" id="PTHR42801">
    <property type="entry name" value="THIOREDOXIN-DEPENDENT PEROXIDE REDUCTASE"/>
    <property type="match status" value="1"/>
</dbReference>
<dbReference type="EC" id="1.11.1.24" evidence="3"/>
<feature type="compositionally biased region" description="Low complexity" evidence="14">
    <location>
        <begin position="251"/>
        <end position="260"/>
    </location>
</feature>
<evidence type="ECO:0000313" key="16">
    <source>
        <dbReference type="EMBL" id="KAF2235180.1"/>
    </source>
</evidence>
<dbReference type="InterPro" id="IPR013766">
    <property type="entry name" value="Thioredoxin_domain"/>
</dbReference>
<keyword evidence="4" id="KW-0575">Peroxidase</keyword>
<feature type="region of interest" description="Disordered" evidence="14">
    <location>
        <begin position="228"/>
        <end position="267"/>
    </location>
</feature>
<dbReference type="PROSITE" id="PS51352">
    <property type="entry name" value="THIOREDOXIN_2"/>
    <property type="match status" value="1"/>
</dbReference>
<keyword evidence="9" id="KW-0676">Redox-active center</keyword>
<dbReference type="Proteomes" id="UP000800092">
    <property type="component" value="Unassembled WGS sequence"/>
</dbReference>
<evidence type="ECO:0000256" key="1">
    <source>
        <dbReference type="ARBA" id="ARBA00004123"/>
    </source>
</evidence>
<evidence type="ECO:0000256" key="4">
    <source>
        <dbReference type="ARBA" id="ARBA00022559"/>
    </source>
</evidence>
<dbReference type="CDD" id="cd03017">
    <property type="entry name" value="PRX_BCP"/>
    <property type="match status" value="1"/>
</dbReference>
<evidence type="ECO:0000256" key="5">
    <source>
        <dbReference type="ARBA" id="ARBA00022862"/>
    </source>
</evidence>
<feature type="compositionally biased region" description="Low complexity" evidence="14">
    <location>
        <begin position="44"/>
        <end position="74"/>
    </location>
</feature>
<dbReference type="Gene3D" id="3.40.30.10">
    <property type="entry name" value="Glutaredoxin"/>
    <property type="match status" value="1"/>
</dbReference>
<gene>
    <name evidence="16" type="ORF">EV356DRAFT_445440</name>
</gene>
<dbReference type="PANTHER" id="PTHR42801:SF23">
    <property type="entry name" value="PEROXIREDOXIN DOT5"/>
    <property type="match status" value="1"/>
</dbReference>
<dbReference type="OrthoDB" id="338622at2759"/>
<evidence type="ECO:0000256" key="13">
    <source>
        <dbReference type="ARBA" id="ARBA00077538"/>
    </source>
</evidence>
<dbReference type="SUPFAM" id="SSF52833">
    <property type="entry name" value="Thioredoxin-like"/>
    <property type="match status" value="1"/>
</dbReference>
<evidence type="ECO:0000256" key="9">
    <source>
        <dbReference type="ARBA" id="ARBA00023284"/>
    </source>
</evidence>
<dbReference type="AlphaFoldDB" id="A0A6A6HCE5"/>
<keyword evidence="8" id="KW-0539">Nucleus</keyword>
<dbReference type="InterPro" id="IPR036249">
    <property type="entry name" value="Thioredoxin-like_sf"/>
</dbReference>
<comment type="subunit">
    <text evidence="2">Monomer.</text>
</comment>
<feature type="domain" description="Thioredoxin" evidence="15">
    <location>
        <begin position="70"/>
        <end position="232"/>
    </location>
</feature>
<evidence type="ECO:0000259" key="15">
    <source>
        <dbReference type="PROSITE" id="PS51352"/>
    </source>
</evidence>
<evidence type="ECO:0000256" key="10">
    <source>
        <dbReference type="ARBA" id="ARBA00032824"/>
    </source>
</evidence>
<evidence type="ECO:0000256" key="11">
    <source>
        <dbReference type="ARBA" id="ARBA00038489"/>
    </source>
</evidence>
<evidence type="ECO:0000256" key="7">
    <source>
        <dbReference type="ARBA" id="ARBA00023157"/>
    </source>
</evidence>
<dbReference type="Pfam" id="PF00578">
    <property type="entry name" value="AhpC-TSA"/>
    <property type="match status" value="1"/>
</dbReference>
<evidence type="ECO:0000256" key="12">
    <source>
        <dbReference type="ARBA" id="ARBA00049091"/>
    </source>
</evidence>
<organism evidence="16 17">
    <name type="scientific">Viridothelium virens</name>
    <name type="common">Speckled blister lichen</name>
    <name type="synonym">Trypethelium virens</name>
    <dbReference type="NCBI Taxonomy" id="1048519"/>
    <lineage>
        <taxon>Eukaryota</taxon>
        <taxon>Fungi</taxon>
        <taxon>Dikarya</taxon>
        <taxon>Ascomycota</taxon>
        <taxon>Pezizomycotina</taxon>
        <taxon>Dothideomycetes</taxon>
        <taxon>Dothideomycetes incertae sedis</taxon>
        <taxon>Trypetheliales</taxon>
        <taxon>Trypetheliaceae</taxon>
        <taxon>Viridothelium</taxon>
    </lineage>
</organism>
<dbReference type="GO" id="GO:0008379">
    <property type="term" value="F:thioredoxin peroxidase activity"/>
    <property type="evidence" value="ECO:0007669"/>
    <property type="project" value="TreeGrafter"/>
</dbReference>
<keyword evidence="6" id="KW-0560">Oxidoreductase</keyword>
<dbReference type="InterPro" id="IPR000866">
    <property type="entry name" value="AhpC/TSA"/>
</dbReference>
<dbReference type="GO" id="GO:0034599">
    <property type="term" value="P:cellular response to oxidative stress"/>
    <property type="evidence" value="ECO:0007669"/>
    <property type="project" value="TreeGrafter"/>
</dbReference>
<keyword evidence="17" id="KW-1185">Reference proteome</keyword>
<evidence type="ECO:0000313" key="17">
    <source>
        <dbReference type="Proteomes" id="UP000800092"/>
    </source>
</evidence>
<feature type="region of interest" description="Disordered" evidence="14">
    <location>
        <begin position="1"/>
        <end position="78"/>
    </location>
</feature>
<evidence type="ECO:0000256" key="6">
    <source>
        <dbReference type="ARBA" id="ARBA00023002"/>
    </source>
</evidence>
<reference evidence="16" key="1">
    <citation type="journal article" date="2020" name="Stud. Mycol.">
        <title>101 Dothideomycetes genomes: a test case for predicting lifestyles and emergence of pathogens.</title>
        <authorList>
            <person name="Haridas S."/>
            <person name="Albert R."/>
            <person name="Binder M."/>
            <person name="Bloem J."/>
            <person name="Labutti K."/>
            <person name="Salamov A."/>
            <person name="Andreopoulos B."/>
            <person name="Baker S."/>
            <person name="Barry K."/>
            <person name="Bills G."/>
            <person name="Bluhm B."/>
            <person name="Cannon C."/>
            <person name="Castanera R."/>
            <person name="Culley D."/>
            <person name="Daum C."/>
            <person name="Ezra D."/>
            <person name="Gonzalez J."/>
            <person name="Henrissat B."/>
            <person name="Kuo A."/>
            <person name="Liang C."/>
            <person name="Lipzen A."/>
            <person name="Lutzoni F."/>
            <person name="Magnuson J."/>
            <person name="Mondo S."/>
            <person name="Nolan M."/>
            <person name="Ohm R."/>
            <person name="Pangilinan J."/>
            <person name="Park H.-J."/>
            <person name="Ramirez L."/>
            <person name="Alfaro M."/>
            <person name="Sun H."/>
            <person name="Tritt A."/>
            <person name="Yoshinaga Y."/>
            <person name="Zwiers L.-H."/>
            <person name="Turgeon B."/>
            <person name="Goodwin S."/>
            <person name="Spatafora J."/>
            <person name="Crous P."/>
            <person name="Grigoriev I."/>
        </authorList>
    </citation>
    <scope>NUCLEOTIDE SEQUENCE</scope>
    <source>
        <strain evidence="16">Tuck. ex Michener</strain>
    </source>
</reference>
<dbReference type="GO" id="GO:0005737">
    <property type="term" value="C:cytoplasm"/>
    <property type="evidence" value="ECO:0007669"/>
    <property type="project" value="TreeGrafter"/>
</dbReference>
<feature type="compositionally biased region" description="Basic and acidic residues" evidence="14">
    <location>
        <begin position="230"/>
        <end position="250"/>
    </location>
</feature>
<keyword evidence="5" id="KW-0049">Antioxidant</keyword>
<dbReference type="GO" id="GO:0005634">
    <property type="term" value="C:nucleus"/>
    <property type="evidence" value="ECO:0007669"/>
    <property type="project" value="UniProtKB-SubCell"/>
</dbReference>
<evidence type="ECO:0000256" key="14">
    <source>
        <dbReference type="SAM" id="MobiDB-lite"/>
    </source>
</evidence>
<name>A0A6A6HCE5_VIRVR</name>
<accession>A0A6A6HCE5</accession>
<comment type="similarity">
    <text evidence="11">Belongs to the peroxiredoxin family. BCP/PrxQ subfamily.</text>
</comment>
<comment type="subcellular location">
    <subcellularLocation>
        <location evidence="1">Nucleus</location>
    </subcellularLocation>
</comment>